<reference evidence="1 2" key="1">
    <citation type="submission" date="2020-07" db="EMBL/GenBank/DDBJ databases">
        <title>Sequencing the genomes of 1000 actinobacteria strains.</title>
        <authorList>
            <person name="Klenk H.-P."/>
        </authorList>
    </citation>
    <scope>NUCLEOTIDE SEQUENCE [LARGE SCALE GENOMIC DNA]</scope>
    <source>
        <strain evidence="1 2">DSM 103833</strain>
    </source>
</reference>
<protein>
    <submittedName>
        <fullName evidence="1">Uncharacterized protein</fullName>
    </submittedName>
</protein>
<comment type="caution">
    <text evidence="1">The sequence shown here is derived from an EMBL/GenBank/DDBJ whole genome shotgun (WGS) entry which is preliminary data.</text>
</comment>
<proteinExistence type="predicted"/>
<organism evidence="1 2">
    <name type="scientific">Nocardioides thalensis</name>
    <dbReference type="NCBI Taxonomy" id="1914755"/>
    <lineage>
        <taxon>Bacteria</taxon>
        <taxon>Bacillati</taxon>
        <taxon>Actinomycetota</taxon>
        <taxon>Actinomycetes</taxon>
        <taxon>Propionibacteriales</taxon>
        <taxon>Nocardioidaceae</taxon>
        <taxon>Nocardioides</taxon>
    </lineage>
</organism>
<accession>A0A853C204</accession>
<name>A0A853C204_9ACTN</name>
<dbReference type="AlphaFoldDB" id="A0A853C204"/>
<gene>
    <name evidence="1" type="ORF">HNR19_002928</name>
</gene>
<dbReference type="EMBL" id="JACCFP010000001">
    <property type="protein sequence ID" value="NYJ02230.1"/>
    <property type="molecule type" value="Genomic_DNA"/>
</dbReference>
<evidence type="ECO:0000313" key="1">
    <source>
        <dbReference type="EMBL" id="NYJ02230.1"/>
    </source>
</evidence>
<sequence length="30" mass="3869">MTLYYEHMGWGEYRSDQDWDRRTYAEHGWE</sequence>
<dbReference type="Proteomes" id="UP000530424">
    <property type="component" value="Unassembled WGS sequence"/>
</dbReference>
<keyword evidence="2" id="KW-1185">Reference proteome</keyword>
<evidence type="ECO:0000313" key="2">
    <source>
        <dbReference type="Proteomes" id="UP000530424"/>
    </source>
</evidence>